<dbReference type="AlphaFoldDB" id="A0A328NCK8"/>
<dbReference type="GO" id="GO:0003824">
    <property type="term" value="F:catalytic activity"/>
    <property type="evidence" value="ECO:0007669"/>
    <property type="project" value="UniProtKB-ARBA"/>
</dbReference>
<comment type="similarity">
    <text evidence="1">Belongs to the AB hydrolase superfamily.</text>
</comment>
<organism evidence="3 4">
    <name type="scientific">Micromonospora noduli</name>
    <dbReference type="NCBI Taxonomy" id="709876"/>
    <lineage>
        <taxon>Bacteria</taxon>
        <taxon>Bacillati</taxon>
        <taxon>Actinomycetota</taxon>
        <taxon>Actinomycetes</taxon>
        <taxon>Micromonosporales</taxon>
        <taxon>Micromonosporaceae</taxon>
        <taxon>Micromonospora</taxon>
    </lineage>
</organism>
<gene>
    <name evidence="3" type="ORF">LAH08_01970</name>
</gene>
<dbReference type="PANTHER" id="PTHR43039">
    <property type="entry name" value="ESTERASE-RELATED"/>
    <property type="match status" value="1"/>
</dbReference>
<evidence type="ECO:0000313" key="4">
    <source>
        <dbReference type="Proteomes" id="UP000248966"/>
    </source>
</evidence>
<name>A0A328NCK8_9ACTN</name>
<dbReference type="Gene3D" id="3.40.50.1820">
    <property type="entry name" value="alpha/beta hydrolase"/>
    <property type="match status" value="1"/>
</dbReference>
<evidence type="ECO:0000313" key="3">
    <source>
        <dbReference type="EMBL" id="RAO03241.1"/>
    </source>
</evidence>
<protein>
    <submittedName>
        <fullName evidence="3">Haloacetate dehalogenase</fullName>
    </submittedName>
</protein>
<dbReference type="Pfam" id="PF12697">
    <property type="entry name" value="Abhydrolase_6"/>
    <property type="match status" value="1"/>
</dbReference>
<comment type="caution">
    <text evidence="3">The sequence shown here is derived from an EMBL/GenBank/DDBJ whole genome shotgun (WGS) entry which is preliminary data.</text>
</comment>
<evidence type="ECO:0000256" key="1">
    <source>
        <dbReference type="ARBA" id="ARBA00008645"/>
    </source>
</evidence>
<dbReference type="InterPro" id="IPR000073">
    <property type="entry name" value="AB_hydrolase_1"/>
</dbReference>
<dbReference type="InterPro" id="IPR029058">
    <property type="entry name" value="AB_hydrolase_fold"/>
</dbReference>
<reference evidence="3 4" key="1">
    <citation type="submission" date="2018-03" db="EMBL/GenBank/DDBJ databases">
        <title>Defining the species Micromonospora saelicesensis and Micromonospora noduli under the framework of genomics.</title>
        <authorList>
            <person name="Riesco R."/>
            <person name="Trujillo M.E."/>
        </authorList>
    </citation>
    <scope>NUCLEOTIDE SEQUENCE [LARGE SCALE GENOMIC DNA]</scope>
    <source>
        <strain evidence="3 4">LAH08</strain>
    </source>
</reference>
<sequence>MLVRNRNNVVVTGREGGPTLVLAHGFGCDQQMWRHVAAEIGQWAQLVLFDHVGSGQADPAAWDADRYASLDGYADDVLSICQDLDLRQPIFVGHSVSSSIGVLAANREPDRFSALVLVTPSPCYIDDENYRGGFTRDDIDDLLGSLESNYLGWSSSMAPLIMGNPERPELGEELTASFCRTNPAMAQVFARATFLSDNRADLAAVSVPTLILQCAQDAIAPPEVGAFVHAQIAGSRLVTLDATGHCPQLSAPEATAAAITSFVRAAYR</sequence>
<dbReference type="SUPFAM" id="SSF53474">
    <property type="entry name" value="alpha/beta-Hydrolases"/>
    <property type="match status" value="1"/>
</dbReference>
<accession>A0A328NCK8</accession>
<dbReference type="EMBL" id="PYAA01000010">
    <property type="protein sequence ID" value="RAO03241.1"/>
    <property type="molecule type" value="Genomic_DNA"/>
</dbReference>
<dbReference type="Proteomes" id="UP000248966">
    <property type="component" value="Unassembled WGS sequence"/>
</dbReference>
<feature type="domain" description="AB hydrolase-1" evidence="2">
    <location>
        <begin position="20"/>
        <end position="258"/>
    </location>
</feature>
<proteinExistence type="inferred from homology"/>
<evidence type="ECO:0000259" key="2">
    <source>
        <dbReference type="Pfam" id="PF12697"/>
    </source>
</evidence>
<dbReference type="PRINTS" id="PR00111">
    <property type="entry name" value="ABHYDROLASE"/>
</dbReference>